<protein>
    <submittedName>
        <fullName evidence="7">DNA-binding transcriptional regulator, LysR family</fullName>
    </submittedName>
</protein>
<name>A0A238ZID9_9ACTN</name>
<evidence type="ECO:0000256" key="4">
    <source>
        <dbReference type="ARBA" id="ARBA00023163"/>
    </source>
</evidence>
<comment type="similarity">
    <text evidence="1">Belongs to the LysR transcriptional regulatory family.</text>
</comment>
<organism evidence="7 8">
    <name type="scientific">Actinacidiphila glaucinigra</name>
    <dbReference type="NCBI Taxonomy" id="235986"/>
    <lineage>
        <taxon>Bacteria</taxon>
        <taxon>Bacillati</taxon>
        <taxon>Actinomycetota</taxon>
        <taxon>Actinomycetes</taxon>
        <taxon>Kitasatosporales</taxon>
        <taxon>Streptomycetaceae</taxon>
        <taxon>Actinacidiphila</taxon>
    </lineage>
</organism>
<accession>A0A238ZID9</accession>
<dbReference type="GO" id="GO:0003700">
    <property type="term" value="F:DNA-binding transcription factor activity"/>
    <property type="evidence" value="ECO:0007669"/>
    <property type="project" value="InterPro"/>
</dbReference>
<dbReference type="PANTHER" id="PTHR30346:SF29">
    <property type="entry name" value="LYSR SUBSTRATE-BINDING"/>
    <property type="match status" value="1"/>
</dbReference>
<dbReference type="GO" id="GO:0003677">
    <property type="term" value="F:DNA binding"/>
    <property type="evidence" value="ECO:0007669"/>
    <property type="project" value="UniProtKB-KW"/>
</dbReference>
<gene>
    <name evidence="7" type="ORF">SAMN05216252_101298</name>
</gene>
<dbReference type="PRINTS" id="PR00039">
    <property type="entry name" value="HTHLYSR"/>
</dbReference>
<evidence type="ECO:0000259" key="6">
    <source>
        <dbReference type="PROSITE" id="PS50931"/>
    </source>
</evidence>
<evidence type="ECO:0000256" key="5">
    <source>
        <dbReference type="SAM" id="MobiDB-lite"/>
    </source>
</evidence>
<dbReference type="Gene3D" id="3.40.190.10">
    <property type="entry name" value="Periplasmic binding protein-like II"/>
    <property type="match status" value="2"/>
</dbReference>
<dbReference type="AlphaFoldDB" id="A0A238ZID9"/>
<reference evidence="7 8" key="1">
    <citation type="submission" date="2017-06" db="EMBL/GenBank/DDBJ databases">
        <authorList>
            <person name="Kim H.J."/>
            <person name="Triplett B.A."/>
        </authorList>
    </citation>
    <scope>NUCLEOTIDE SEQUENCE [LARGE SCALE GENOMIC DNA]</scope>
    <source>
        <strain evidence="7 8">CGMCC 4.1858</strain>
    </source>
</reference>
<dbReference type="InterPro" id="IPR000847">
    <property type="entry name" value="LysR_HTH_N"/>
</dbReference>
<dbReference type="EMBL" id="FZOF01000001">
    <property type="protein sequence ID" value="SNR82922.1"/>
    <property type="molecule type" value="Genomic_DNA"/>
</dbReference>
<proteinExistence type="inferred from homology"/>
<dbReference type="CDD" id="cd08423">
    <property type="entry name" value="PBP2_LTTR_like_6"/>
    <property type="match status" value="1"/>
</dbReference>
<dbReference type="FunFam" id="1.10.10.10:FF:000001">
    <property type="entry name" value="LysR family transcriptional regulator"/>
    <property type="match status" value="1"/>
</dbReference>
<dbReference type="Pfam" id="PF00126">
    <property type="entry name" value="HTH_1"/>
    <property type="match status" value="1"/>
</dbReference>
<dbReference type="PROSITE" id="PS50931">
    <property type="entry name" value="HTH_LYSR"/>
    <property type="match status" value="1"/>
</dbReference>
<dbReference type="Proteomes" id="UP000198280">
    <property type="component" value="Unassembled WGS sequence"/>
</dbReference>
<dbReference type="InterPro" id="IPR005119">
    <property type="entry name" value="LysR_subst-bd"/>
</dbReference>
<dbReference type="SUPFAM" id="SSF46785">
    <property type="entry name" value="Winged helix' DNA-binding domain"/>
    <property type="match status" value="1"/>
</dbReference>
<dbReference type="SUPFAM" id="SSF53850">
    <property type="entry name" value="Periplasmic binding protein-like II"/>
    <property type="match status" value="1"/>
</dbReference>
<dbReference type="InterPro" id="IPR036390">
    <property type="entry name" value="WH_DNA-bd_sf"/>
</dbReference>
<dbReference type="GO" id="GO:0032993">
    <property type="term" value="C:protein-DNA complex"/>
    <property type="evidence" value="ECO:0007669"/>
    <property type="project" value="TreeGrafter"/>
</dbReference>
<dbReference type="Gene3D" id="1.10.10.10">
    <property type="entry name" value="Winged helix-like DNA-binding domain superfamily/Winged helix DNA-binding domain"/>
    <property type="match status" value="1"/>
</dbReference>
<evidence type="ECO:0000313" key="8">
    <source>
        <dbReference type="Proteomes" id="UP000198280"/>
    </source>
</evidence>
<feature type="domain" description="HTH lysR-type" evidence="6">
    <location>
        <begin position="45"/>
        <end position="102"/>
    </location>
</feature>
<keyword evidence="3 7" id="KW-0238">DNA-binding</keyword>
<sequence length="344" mass="37670">MTWWTHSGHRAPDCGRKHPPAQWSQKHQEALCRVTPSSSYDSCVFDSRHIKTFHTVVTAGSYSAAAVALGYTQPAVTQQMKALERSVGTALFVRVGRRMRLTEAGEALARHAETILDSMSVAWEQIGAVTRLETGRVRLCAFPSANATLIPEALALLAAEHPGIRVELLGDEPPDSLERVTRGECDITLAFTYPGLHEAVPDDLVEIPLLEDQLMVLMPAGHRLARSRSVRLGDLAGERWIAGCMRCRVNFLHECAELGFAPDIAFATDDNLVVQSLVAEGLGVAMMPGLVLSFMRLDRVTGRPLDPVSRRRVAAYVPRDHLRIPAAALVLDALRTVAERRSGC</sequence>
<dbReference type="PANTHER" id="PTHR30346">
    <property type="entry name" value="TRANSCRIPTIONAL DUAL REGULATOR HCAR-RELATED"/>
    <property type="match status" value="1"/>
</dbReference>
<dbReference type="InterPro" id="IPR036388">
    <property type="entry name" value="WH-like_DNA-bd_sf"/>
</dbReference>
<feature type="region of interest" description="Disordered" evidence="5">
    <location>
        <begin position="1"/>
        <end position="21"/>
    </location>
</feature>
<evidence type="ECO:0000256" key="2">
    <source>
        <dbReference type="ARBA" id="ARBA00023015"/>
    </source>
</evidence>
<evidence type="ECO:0000256" key="3">
    <source>
        <dbReference type="ARBA" id="ARBA00023125"/>
    </source>
</evidence>
<keyword evidence="4" id="KW-0804">Transcription</keyword>
<keyword evidence="2" id="KW-0805">Transcription regulation</keyword>
<evidence type="ECO:0000313" key="7">
    <source>
        <dbReference type="EMBL" id="SNR82922.1"/>
    </source>
</evidence>
<dbReference type="Pfam" id="PF03466">
    <property type="entry name" value="LysR_substrate"/>
    <property type="match status" value="1"/>
</dbReference>
<evidence type="ECO:0000256" key="1">
    <source>
        <dbReference type="ARBA" id="ARBA00009437"/>
    </source>
</evidence>
<keyword evidence="8" id="KW-1185">Reference proteome</keyword>